<dbReference type="GO" id="GO:0046943">
    <property type="term" value="F:carboxylic acid transmembrane transporter activity"/>
    <property type="evidence" value="ECO:0007669"/>
    <property type="project" value="TreeGrafter"/>
</dbReference>
<feature type="transmembrane region" description="Helical" evidence="5">
    <location>
        <begin position="383"/>
        <end position="403"/>
    </location>
</feature>
<feature type="transmembrane region" description="Helical" evidence="5">
    <location>
        <begin position="114"/>
        <end position="135"/>
    </location>
</feature>
<name>A0A1Q9LHJ6_9PSEU</name>
<comment type="subcellular location">
    <subcellularLocation>
        <location evidence="1">Cell membrane</location>
        <topology evidence="1">Multi-pass membrane protein</topology>
    </subcellularLocation>
</comment>
<dbReference type="AlphaFoldDB" id="A0A1Q9LHJ6"/>
<dbReference type="OrthoDB" id="9787026at2"/>
<dbReference type="Proteomes" id="UP000186040">
    <property type="component" value="Unassembled WGS sequence"/>
</dbReference>
<sequence length="412" mass="43601">MGTTGTRARMGWYRELPPPGRRAFTSAFLGYGLDSYDYQVLPLALPAIGVAFGLSTGQTGLFSTATLVSSAFGGLIAGILADRIGRVRTLAITVLAFALFTALCGLAPNYETLLVFRVLQGLGFGGEWATGAVLVAEYTAARHRGRVASVVQSAWAVGWGAAVLVQLGVYALFEPGTAWRVLFLTGALPALLVFYLRRGTEDAPVREREAGPRGSLREIFSGDLLRPTLFAALMTTGVQGGYYTLATWVPTFLQKDRGLSVVGSTGYTAFLIVGAFLGYLCGGWFTDRLGRKASIGLFAVVDAVLILLYTQLPASAGDWVLYLGFPLGFCYSAIFSGFGAFLSELYPAHVRGVGPGFTYNFGRGVGALFPGAVGFLAESWGVGGAMGFAALAYVLAFLALFGLPETRGRELA</sequence>
<accession>A0A1Q9LHJ6</accession>
<feature type="domain" description="Major facilitator superfamily (MFS) profile" evidence="6">
    <location>
        <begin position="23"/>
        <end position="407"/>
    </location>
</feature>
<dbReference type="SUPFAM" id="SSF103473">
    <property type="entry name" value="MFS general substrate transporter"/>
    <property type="match status" value="1"/>
</dbReference>
<feature type="transmembrane region" description="Helical" evidence="5">
    <location>
        <begin position="224"/>
        <end position="245"/>
    </location>
</feature>
<keyword evidence="4 5" id="KW-0472">Membrane</keyword>
<dbReference type="GO" id="GO:0005886">
    <property type="term" value="C:plasma membrane"/>
    <property type="evidence" value="ECO:0007669"/>
    <property type="project" value="UniProtKB-SubCell"/>
</dbReference>
<keyword evidence="8" id="KW-1185">Reference proteome</keyword>
<dbReference type="CDD" id="cd17371">
    <property type="entry name" value="MFS_MucK"/>
    <property type="match status" value="1"/>
</dbReference>
<evidence type="ECO:0000256" key="5">
    <source>
        <dbReference type="SAM" id="Phobius"/>
    </source>
</evidence>
<feature type="transmembrane region" description="Helical" evidence="5">
    <location>
        <begin position="293"/>
        <end position="313"/>
    </location>
</feature>
<dbReference type="EMBL" id="MKQR01000023">
    <property type="protein sequence ID" value="OLR91419.1"/>
    <property type="molecule type" value="Genomic_DNA"/>
</dbReference>
<evidence type="ECO:0000256" key="3">
    <source>
        <dbReference type="ARBA" id="ARBA00022989"/>
    </source>
</evidence>
<protein>
    <submittedName>
        <fullName evidence="7">MFS transporter</fullName>
    </submittedName>
</protein>
<dbReference type="InterPro" id="IPR005829">
    <property type="entry name" value="Sugar_transporter_CS"/>
</dbReference>
<feature type="transmembrane region" description="Helical" evidence="5">
    <location>
        <begin position="265"/>
        <end position="286"/>
    </location>
</feature>
<evidence type="ECO:0000256" key="2">
    <source>
        <dbReference type="ARBA" id="ARBA00022692"/>
    </source>
</evidence>
<dbReference type="InterPro" id="IPR020846">
    <property type="entry name" value="MFS_dom"/>
</dbReference>
<feature type="transmembrane region" description="Helical" evidence="5">
    <location>
        <begin position="357"/>
        <end position="377"/>
    </location>
</feature>
<dbReference type="PROSITE" id="PS50850">
    <property type="entry name" value="MFS"/>
    <property type="match status" value="1"/>
</dbReference>
<feature type="transmembrane region" description="Helical" evidence="5">
    <location>
        <begin position="87"/>
        <end position="108"/>
    </location>
</feature>
<dbReference type="Gene3D" id="1.20.1250.20">
    <property type="entry name" value="MFS general substrate transporter like domains"/>
    <property type="match status" value="2"/>
</dbReference>
<dbReference type="PANTHER" id="PTHR23508:SF10">
    <property type="entry name" value="CARBOXYLIC ACID TRANSPORTER PROTEIN HOMOLOG"/>
    <property type="match status" value="1"/>
</dbReference>
<dbReference type="InterPro" id="IPR036259">
    <property type="entry name" value="MFS_trans_sf"/>
</dbReference>
<organism evidence="7 8">
    <name type="scientific">Actinokineospora bangkokensis</name>
    <dbReference type="NCBI Taxonomy" id="1193682"/>
    <lineage>
        <taxon>Bacteria</taxon>
        <taxon>Bacillati</taxon>
        <taxon>Actinomycetota</taxon>
        <taxon>Actinomycetes</taxon>
        <taxon>Pseudonocardiales</taxon>
        <taxon>Pseudonocardiaceae</taxon>
        <taxon>Actinokineospora</taxon>
    </lineage>
</organism>
<feature type="transmembrane region" description="Helical" evidence="5">
    <location>
        <begin position="147"/>
        <end position="172"/>
    </location>
</feature>
<evidence type="ECO:0000313" key="7">
    <source>
        <dbReference type="EMBL" id="OLR91419.1"/>
    </source>
</evidence>
<evidence type="ECO:0000256" key="4">
    <source>
        <dbReference type="ARBA" id="ARBA00023136"/>
    </source>
</evidence>
<feature type="transmembrane region" description="Helical" evidence="5">
    <location>
        <begin position="61"/>
        <end position="80"/>
    </location>
</feature>
<dbReference type="PANTHER" id="PTHR23508">
    <property type="entry name" value="CARBOXYLIC ACID TRANSPORTER PROTEIN HOMOLOG"/>
    <property type="match status" value="1"/>
</dbReference>
<keyword evidence="3 5" id="KW-1133">Transmembrane helix</keyword>
<dbReference type="Pfam" id="PF07690">
    <property type="entry name" value="MFS_1"/>
    <property type="match status" value="1"/>
</dbReference>
<dbReference type="RefSeq" id="WP_075976816.1">
    <property type="nucleotide sequence ID" value="NZ_MKQR01000023.1"/>
</dbReference>
<feature type="transmembrane region" description="Helical" evidence="5">
    <location>
        <begin position="178"/>
        <end position="196"/>
    </location>
</feature>
<dbReference type="STRING" id="1193682.BJP25_00840"/>
<comment type="caution">
    <text evidence="7">The sequence shown here is derived from an EMBL/GenBank/DDBJ whole genome shotgun (WGS) entry which is preliminary data.</text>
</comment>
<evidence type="ECO:0000259" key="6">
    <source>
        <dbReference type="PROSITE" id="PS50850"/>
    </source>
</evidence>
<evidence type="ECO:0000256" key="1">
    <source>
        <dbReference type="ARBA" id="ARBA00004651"/>
    </source>
</evidence>
<keyword evidence="2 5" id="KW-0812">Transmembrane</keyword>
<reference evidence="7 8" key="1">
    <citation type="submission" date="2016-10" db="EMBL/GenBank/DDBJ databases">
        <title>The Draft Genome Sequence of Actinokineospora bangkokensis 44EHWT reveals the biosynthetic pathway of antifungal compounds Thailandins with unusual extender unit butylmalonyl-CoA.</title>
        <authorList>
            <person name="Greule A."/>
            <person name="Intra B."/>
            <person name="Flemming S."/>
            <person name="Rommel M.G."/>
            <person name="Panbangred W."/>
            <person name="Bechthold A."/>
        </authorList>
    </citation>
    <scope>NUCLEOTIDE SEQUENCE [LARGE SCALE GENOMIC DNA]</scope>
    <source>
        <strain evidence="7 8">44EHW</strain>
    </source>
</reference>
<dbReference type="InterPro" id="IPR011701">
    <property type="entry name" value="MFS"/>
</dbReference>
<proteinExistence type="predicted"/>
<evidence type="ECO:0000313" key="8">
    <source>
        <dbReference type="Proteomes" id="UP000186040"/>
    </source>
</evidence>
<feature type="transmembrane region" description="Helical" evidence="5">
    <location>
        <begin position="319"/>
        <end position="345"/>
    </location>
</feature>
<gene>
    <name evidence="7" type="ORF">BJP25_00840</name>
</gene>
<dbReference type="FunFam" id="1.20.1250.20:FF:000253">
    <property type="entry name" value="Transporter, major facilitator family"/>
    <property type="match status" value="1"/>
</dbReference>
<dbReference type="PROSITE" id="PS00217">
    <property type="entry name" value="SUGAR_TRANSPORT_2"/>
    <property type="match status" value="1"/>
</dbReference>